<sequence>MATPLPVVDVTPRVVDTLKAVPMARAQEGFSVSPTLLREYLVPQADDRVFRKLYVTEKLLEGNRLLIASVELFPNYQGRIFEVSVEGRTQLVMAGFSGDLGLPPVSQTLPFLVYVPPSPQDTPAAHRAANRPLYDRTKDPDVPVYYGDATGYPYAWDWLAFQHHINAHRLAHQLKWAKSPYVFVVPLVRSFADGMGPLGAPEVLEGVLLGLQRWYLDRQPPPERLHEDRLRHVVLASFSISTTILAAFLDRHRNSPFVRDSVTDLVVLDPPPGNPRNRSPIVDVALSVLRGDRRKRLLLYSQDRYYVDKVTAAITRAGLTFDPARQRLFADPRLPHVVVAYIDKALFGPAIIDPVLKDVHNTFPNLFIADAARRATLHFSERDGRQFAETSFLDWAPGR</sequence>
<dbReference type="Proteomes" id="UP000199416">
    <property type="component" value="Unassembled WGS sequence"/>
</dbReference>
<proteinExistence type="predicted"/>
<name>A0A1G6QIK8_9ACTN</name>
<evidence type="ECO:0000313" key="2">
    <source>
        <dbReference type="Proteomes" id="UP000199416"/>
    </source>
</evidence>
<accession>A0A1G6QIK8</accession>
<dbReference type="EMBL" id="FMZF01000004">
    <property type="protein sequence ID" value="SDC92312.1"/>
    <property type="molecule type" value="Genomic_DNA"/>
</dbReference>
<dbReference type="GO" id="GO:0016740">
    <property type="term" value="F:transferase activity"/>
    <property type="evidence" value="ECO:0007669"/>
    <property type="project" value="UniProtKB-KW"/>
</dbReference>
<reference evidence="2" key="1">
    <citation type="submission" date="2016-10" db="EMBL/GenBank/DDBJ databases">
        <authorList>
            <person name="Varghese N."/>
            <person name="Submissions S."/>
        </authorList>
    </citation>
    <scope>NUCLEOTIDE SEQUENCE [LARGE SCALE GENOMIC DNA]</scope>
    <source>
        <strain evidence="2">DSM 45421</strain>
    </source>
</reference>
<keyword evidence="1" id="KW-0808">Transferase</keyword>
<gene>
    <name evidence="1" type="ORF">SAMN05660690_2946</name>
</gene>
<dbReference type="RefSeq" id="WP_139173663.1">
    <property type="nucleotide sequence ID" value="NZ_FMZF01000004.1"/>
</dbReference>
<dbReference type="AlphaFoldDB" id="A0A1G6QIK8"/>
<evidence type="ECO:0000313" key="1">
    <source>
        <dbReference type="EMBL" id="SDC92312.1"/>
    </source>
</evidence>
<protein>
    <submittedName>
        <fullName evidence="1">Arylamine N-acetyltransferase</fullName>
    </submittedName>
</protein>
<organism evidence="1 2">
    <name type="scientific">Geodermatophilus telluris</name>
    <dbReference type="NCBI Taxonomy" id="1190417"/>
    <lineage>
        <taxon>Bacteria</taxon>
        <taxon>Bacillati</taxon>
        <taxon>Actinomycetota</taxon>
        <taxon>Actinomycetes</taxon>
        <taxon>Geodermatophilales</taxon>
        <taxon>Geodermatophilaceae</taxon>
        <taxon>Geodermatophilus</taxon>
    </lineage>
</organism>
<keyword evidence="2" id="KW-1185">Reference proteome</keyword>